<evidence type="ECO:0000313" key="7">
    <source>
        <dbReference type="EMBL" id="MDQ0455063.1"/>
    </source>
</evidence>
<keyword evidence="3 6" id="KW-0812">Transmembrane</keyword>
<evidence type="ECO:0000256" key="4">
    <source>
        <dbReference type="ARBA" id="ARBA00022989"/>
    </source>
</evidence>
<proteinExistence type="inferred from homology"/>
<name>A0ABU0IBP3_9HYPH</name>
<sequence>MMSLYVQRRSLLHRLPAAVKLVALAFLALAVLALPGLVPLVIAALLAFGLYLHAGLQGRAGLAALKPLALSIALIALFTALVAGPREGAETLFRLLSLTLLATAVTASTPLHDFMAVIERAARPLERAGLVRAADIGLAVGLALRFLPEVVNRYRAIAEAHQARGLKLRATTLLGPLIISTLREADAIAAAIDARGIRGHEKEKRET</sequence>
<dbReference type="Proteomes" id="UP001235269">
    <property type="component" value="Unassembled WGS sequence"/>
</dbReference>
<keyword evidence="5 6" id="KW-0472">Membrane</keyword>
<dbReference type="InterPro" id="IPR003339">
    <property type="entry name" value="ABC/ECF_trnsptr_transmembrane"/>
</dbReference>
<feature type="transmembrane region" description="Helical" evidence="6">
    <location>
        <begin position="64"/>
        <end position="84"/>
    </location>
</feature>
<dbReference type="RefSeq" id="WP_307157259.1">
    <property type="nucleotide sequence ID" value="NZ_JAUSWH010000003.1"/>
</dbReference>
<comment type="similarity">
    <text evidence="2">Belongs to the CbiQ family.</text>
</comment>
<keyword evidence="4 6" id="KW-1133">Transmembrane helix</keyword>
<comment type="subcellular location">
    <subcellularLocation>
        <location evidence="1">Membrane</location>
        <topology evidence="1">Multi-pass membrane protein</topology>
    </subcellularLocation>
</comment>
<evidence type="ECO:0000313" key="8">
    <source>
        <dbReference type="Proteomes" id="UP001235269"/>
    </source>
</evidence>
<comment type="caution">
    <text evidence="7">The sequence shown here is derived from an EMBL/GenBank/DDBJ whole genome shotgun (WGS) entry which is preliminary data.</text>
</comment>
<reference evidence="7 8" key="1">
    <citation type="submission" date="2023-07" db="EMBL/GenBank/DDBJ databases">
        <title>Genomic Encyclopedia of Type Strains, Phase IV (KMG-IV): sequencing the most valuable type-strain genomes for metagenomic binning, comparative biology and taxonomic classification.</title>
        <authorList>
            <person name="Goeker M."/>
        </authorList>
    </citation>
    <scope>NUCLEOTIDE SEQUENCE [LARGE SCALE GENOMIC DNA]</scope>
    <source>
        <strain evidence="7 8">DSM 100301</strain>
    </source>
</reference>
<evidence type="ECO:0000256" key="3">
    <source>
        <dbReference type="ARBA" id="ARBA00022692"/>
    </source>
</evidence>
<evidence type="ECO:0000256" key="2">
    <source>
        <dbReference type="ARBA" id="ARBA00008564"/>
    </source>
</evidence>
<evidence type="ECO:0000256" key="6">
    <source>
        <dbReference type="SAM" id="Phobius"/>
    </source>
</evidence>
<organism evidence="7 8">
    <name type="scientific">Rhizobium paknamense</name>
    <dbReference type="NCBI Taxonomy" id="1206817"/>
    <lineage>
        <taxon>Bacteria</taxon>
        <taxon>Pseudomonadati</taxon>
        <taxon>Pseudomonadota</taxon>
        <taxon>Alphaproteobacteria</taxon>
        <taxon>Hyphomicrobiales</taxon>
        <taxon>Rhizobiaceae</taxon>
        <taxon>Rhizobium/Agrobacterium group</taxon>
        <taxon>Rhizobium</taxon>
    </lineage>
</organism>
<evidence type="ECO:0000256" key="1">
    <source>
        <dbReference type="ARBA" id="ARBA00004141"/>
    </source>
</evidence>
<gene>
    <name evidence="7" type="ORF">QO005_001393</name>
</gene>
<protein>
    <submittedName>
        <fullName evidence="7">Biotin transport system permease protein</fullName>
    </submittedName>
</protein>
<dbReference type="EMBL" id="JAUSWH010000003">
    <property type="protein sequence ID" value="MDQ0455063.1"/>
    <property type="molecule type" value="Genomic_DNA"/>
</dbReference>
<feature type="transmembrane region" description="Helical" evidence="6">
    <location>
        <begin position="21"/>
        <end position="52"/>
    </location>
</feature>
<evidence type="ECO:0000256" key="5">
    <source>
        <dbReference type="ARBA" id="ARBA00023136"/>
    </source>
</evidence>
<dbReference type="PANTHER" id="PTHR33514:SF13">
    <property type="entry name" value="PROTEIN ABCI12, CHLOROPLASTIC"/>
    <property type="match status" value="1"/>
</dbReference>
<accession>A0ABU0IBP3</accession>
<dbReference type="PANTHER" id="PTHR33514">
    <property type="entry name" value="PROTEIN ABCI12, CHLOROPLASTIC"/>
    <property type="match status" value="1"/>
</dbReference>
<dbReference type="Pfam" id="PF02361">
    <property type="entry name" value="CbiQ"/>
    <property type="match status" value="1"/>
</dbReference>
<keyword evidence="8" id="KW-1185">Reference proteome</keyword>